<gene>
    <name evidence="2" type="ORF">UFOVP858_42</name>
</gene>
<evidence type="ECO:0000256" key="1">
    <source>
        <dbReference type="SAM" id="MobiDB-lite"/>
    </source>
</evidence>
<name>A0A6J5P6V5_9CAUD</name>
<evidence type="ECO:0000313" key="2">
    <source>
        <dbReference type="EMBL" id="CAB4167579.1"/>
    </source>
</evidence>
<protein>
    <submittedName>
        <fullName evidence="2">Uncharacterized protein</fullName>
    </submittedName>
</protein>
<organism evidence="2">
    <name type="scientific">uncultured Caudovirales phage</name>
    <dbReference type="NCBI Taxonomy" id="2100421"/>
    <lineage>
        <taxon>Viruses</taxon>
        <taxon>Duplodnaviria</taxon>
        <taxon>Heunggongvirae</taxon>
        <taxon>Uroviricota</taxon>
        <taxon>Caudoviricetes</taxon>
        <taxon>Peduoviridae</taxon>
        <taxon>Maltschvirus</taxon>
        <taxon>Maltschvirus maltsch</taxon>
    </lineage>
</organism>
<sequence>MSDRTPRTLTTREGGERRKGWQRQSLLPTPEPRDGLKFRWVRTSTLGNEDNKNVSSRFRQGYVPCLAKDFPELHIMSDHNSRFPENLEIGGQLLCSIPVELADERITGQLEQAQAQMDAVDRSYLRESDPRMPVLRPERSTKTTFGRG</sequence>
<feature type="region of interest" description="Disordered" evidence="1">
    <location>
        <begin position="123"/>
        <end position="148"/>
    </location>
</feature>
<accession>A0A6J5P6V5</accession>
<proteinExistence type="predicted"/>
<dbReference type="EMBL" id="LR796806">
    <property type="protein sequence ID" value="CAB4167579.1"/>
    <property type="molecule type" value="Genomic_DNA"/>
</dbReference>
<feature type="compositionally biased region" description="Basic and acidic residues" evidence="1">
    <location>
        <begin position="123"/>
        <end position="141"/>
    </location>
</feature>
<reference evidence="2" key="1">
    <citation type="submission" date="2020-04" db="EMBL/GenBank/DDBJ databases">
        <authorList>
            <person name="Chiriac C."/>
            <person name="Salcher M."/>
            <person name="Ghai R."/>
            <person name="Kavagutti S V."/>
        </authorList>
    </citation>
    <scope>NUCLEOTIDE SEQUENCE</scope>
</reference>
<feature type="region of interest" description="Disordered" evidence="1">
    <location>
        <begin position="1"/>
        <end position="34"/>
    </location>
</feature>